<accession>A0A383CA32</accession>
<dbReference type="EMBL" id="UINC01206708">
    <property type="protein sequence ID" value="SVE28458.1"/>
    <property type="molecule type" value="Genomic_DNA"/>
</dbReference>
<sequence length="28" mass="3088">NWTQNGKPLNAARLEKAYGKAKSEGKID</sequence>
<feature type="compositionally biased region" description="Basic and acidic residues" evidence="1">
    <location>
        <begin position="13"/>
        <end position="28"/>
    </location>
</feature>
<reference evidence="2" key="1">
    <citation type="submission" date="2018-05" db="EMBL/GenBank/DDBJ databases">
        <authorList>
            <person name="Lanie J.A."/>
            <person name="Ng W.-L."/>
            <person name="Kazmierczak K.M."/>
            <person name="Andrzejewski T.M."/>
            <person name="Davidsen T.M."/>
            <person name="Wayne K.J."/>
            <person name="Tettelin H."/>
            <person name="Glass J.I."/>
            <person name="Rusch D."/>
            <person name="Podicherti R."/>
            <person name="Tsui H.-C.T."/>
            <person name="Winkler M.E."/>
        </authorList>
    </citation>
    <scope>NUCLEOTIDE SEQUENCE</scope>
</reference>
<dbReference type="AlphaFoldDB" id="A0A383CA32"/>
<name>A0A383CA32_9ZZZZ</name>
<evidence type="ECO:0000313" key="2">
    <source>
        <dbReference type="EMBL" id="SVE28458.1"/>
    </source>
</evidence>
<feature type="region of interest" description="Disordered" evidence="1">
    <location>
        <begin position="1"/>
        <end position="28"/>
    </location>
</feature>
<evidence type="ECO:0000256" key="1">
    <source>
        <dbReference type="SAM" id="MobiDB-lite"/>
    </source>
</evidence>
<feature type="non-terminal residue" evidence="2">
    <location>
        <position position="1"/>
    </location>
</feature>
<gene>
    <name evidence="2" type="ORF">METZ01_LOCUS481312</name>
</gene>
<protein>
    <submittedName>
        <fullName evidence="2">Uncharacterized protein</fullName>
    </submittedName>
</protein>
<organism evidence="2">
    <name type="scientific">marine metagenome</name>
    <dbReference type="NCBI Taxonomy" id="408172"/>
    <lineage>
        <taxon>unclassified sequences</taxon>
        <taxon>metagenomes</taxon>
        <taxon>ecological metagenomes</taxon>
    </lineage>
</organism>
<proteinExistence type="predicted"/>